<dbReference type="EMBL" id="ML986540">
    <property type="protein sequence ID" value="KAF2271487.1"/>
    <property type="molecule type" value="Genomic_DNA"/>
</dbReference>
<dbReference type="RefSeq" id="XP_033649026.1">
    <property type="nucleotide sequence ID" value="XM_033794258.1"/>
</dbReference>
<protein>
    <recommendedName>
        <fullName evidence="3">F-box domain-containing protein</fullName>
    </recommendedName>
</protein>
<gene>
    <name evidence="1" type="ORF">EI97DRAFT_267411</name>
</gene>
<proteinExistence type="predicted"/>
<evidence type="ECO:0000313" key="2">
    <source>
        <dbReference type="Proteomes" id="UP000800097"/>
    </source>
</evidence>
<evidence type="ECO:0008006" key="3">
    <source>
        <dbReference type="Google" id="ProtNLM"/>
    </source>
</evidence>
<reference evidence="1" key="1">
    <citation type="journal article" date="2020" name="Stud. Mycol.">
        <title>101 Dothideomycetes genomes: a test case for predicting lifestyles and emergence of pathogens.</title>
        <authorList>
            <person name="Haridas S."/>
            <person name="Albert R."/>
            <person name="Binder M."/>
            <person name="Bloem J."/>
            <person name="Labutti K."/>
            <person name="Salamov A."/>
            <person name="Andreopoulos B."/>
            <person name="Baker S."/>
            <person name="Barry K."/>
            <person name="Bills G."/>
            <person name="Bluhm B."/>
            <person name="Cannon C."/>
            <person name="Castanera R."/>
            <person name="Culley D."/>
            <person name="Daum C."/>
            <person name="Ezra D."/>
            <person name="Gonzalez J."/>
            <person name="Henrissat B."/>
            <person name="Kuo A."/>
            <person name="Liang C."/>
            <person name="Lipzen A."/>
            <person name="Lutzoni F."/>
            <person name="Magnuson J."/>
            <person name="Mondo S."/>
            <person name="Nolan M."/>
            <person name="Ohm R."/>
            <person name="Pangilinan J."/>
            <person name="Park H.-J."/>
            <person name="Ramirez L."/>
            <person name="Alfaro M."/>
            <person name="Sun H."/>
            <person name="Tritt A."/>
            <person name="Yoshinaga Y."/>
            <person name="Zwiers L.-H."/>
            <person name="Turgeon B."/>
            <person name="Goodwin S."/>
            <person name="Spatafora J."/>
            <person name="Crous P."/>
            <person name="Grigoriev I."/>
        </authorList>
    </citation>
    <scope>NUCLEOTIDE SEQUENCE</scope>
    <source>
        <strain evidence="1">CBS 379.55</strain>
    </source>
</reference>
<sequence length="322" mass="36908">MAQLLSLPRELRDMIYMALITAERPRPDFKRERWTPKSHKLYSYCATRPIRPPVNCAGMLQCSRQVHREMSEAIEEAKAKQLAALKLDYFIMDAETSIATWLRIPIVETKGRVGRRQEKAEGTPKWRIRIPGSTASAAENHDGCPHAISRPRCVCGNSSTLLHQLWVDVRYARTLGHEDELDAVHCQVWGICATLVDVLERGGNWSREAPSCNIAMIDELVLNVVSPRHLVNGIVQRSRGTQTTDSTRELDSEAAWVARRVLGVWDTLWTSDASSKPFRLLLERIRRVRMCIDGETWRVRELQPELERGWAEQRRIAARLMH</sequence>
<dbReference type="OrthoDB" id="2823490at2759"/>
<dbReference type="AlphaFoldDB" id="A0A6A6J5M1"/>
<keyword evidence="2" id="KW-1185">Reference proteome</keyword>
<dbReference type="Proteomes" id="UP000800097">
    <property type="component" value="Unassembled WGS sequence"/>
</dbReference>
<evidence type="ECO:0000313" key="1">
    <source>
        <dbReference type="EMBL" id="KAF2271487.1"/>
    </source>
</evidence>
<name>A0A6A6J5M1_WESOR</name>
<dbReference type="GeneID" id="54547433"/>
<accession>A0A6A6J5M1</accession>
<organism evidence="1 2">
    <name type="scientific">Westerdykella ornata</name>
    <dbReference type="NCBI Taxonomy" id="318751"/>
    <lineage>
        <taxon>Eukaryota</taxon>
        <taxon>Fungi</taxon>
        <taxon>Dikarya</taxon>
        <taxon>Ascomycota</taxon>
        <taxon>Pezizomycotina</taxon>
        <taxon>Dothideomycetes</taxon>
        <taxon>Pleosporomycetidae</taxon>
        <taxon>Pleosporales</taxon>
        <taxon>Sporormiaceae</taxon>
        <taxon>Westerdykella</taxon>
    </lineage>
</organism>